<accession>H1Z1P9</accession>
<name>H1Z1P9_9EURY</name>
<dbReference type="Pfam" id="PF04242">
    <property type="entry name" value="DUF424"/>
    <property type="match status" value="1"/>
</dbReference>
<evidence type="ECO:0000313" key="2">
    <source>
        <dbReference type="Proteomes" id="UP000005741"/>
    </source>
</evidence>
<proteinExistence type="predicted"/>
<organism evidence="1 2">
    <name type="scientific">Methanoplanus limicola DSM 2279</name>
    <dbReference type="NCBI Taxonomy" id="937775"/>
    <lineage>
        <taxon>Archaea</taxon>
        <taxon>Methanobacteriati</taxon>
        <taxon>Methanobacteriota</taxon>
        <taxon>Stenosarchaea group</taxon>
        <taxon>Methanomicrobia</taxon>
        <taxon>Methanomicrobiales</taxon>
        <taxon>Methanomicrobiaceae</taxon>
        <taxon>Methanoplanus</taxon>
    </lineage>
</organism>
<sequence>MYMKIHRSPGCEEVLAACDCELLNTTLSEDKIEIEISENFYGNEKVTAEEFEKALKKATNANLIGKRVIAVAVRCGIIDDDCCIYIKDIPHVQIL</sequence>
<dbReference type="AlphaFoldDB" id="H1Z1P9"/>
<dbReference type="HOGENOM" id="CLU_174522_1_0_2"/>
<keyword evidence="2" id="KW-1185">Reference proteome</keyword>
<dbReference type="InterPro" id="IPR007355">
    <property type="entry name" value="DUF424"/>
</dbReference>
<dbReference type="Proteomes" id="UP000005741">
    <property type="component" value="Chromosome"/>
</dbReference>
<dbReference type="EMBL" id="CM001436">
    <property type="protein sequence ID" value="EHQ34575.1"/>
    <property type="molecule type" value="Genomic_DNA"/>
</dbReference>
<dbReference type="Gene3D" id="3.30.1860.10">
    <property type="entry name" value="uncharacterized conserved protein from methanopyrus kandleri domain like"/>
    <property type="match status" value="1"/>
</dbReference>
<evidence type="ECO:0008006" key="3">
    <source>
        <dbReference type="Google" id="ProtNLM"/>
    </source>
</evidence>
<protein>
    <recommendedName>
        <fullName evidence="3">DUF424 domain-containing protein</fullName>
    </recommendedName>
</protein>
<gene>
    <name evidence="1" type="ORF">Metlim_0436</name>
</gene>
<dbReference type="InParanoid" id="H1Z1P9"/>
<evidence type="ECO:0000313" key="1">
    <source>
        <dbReference type="EMBL" id="EHQ34575.1"/>
    </source>
</evidence>
<reference evidence="1 2" key="1">
    <citation type="submission" date="2011-10" db="EMBL/GenBank/DDBJ databases">
        <title>The Improved High-Quality Draft genome of Methanoplanus limicola DSM 2279.</title>
        <authorList>
            <consortium name="US DOE Joint Genome Institute (JGI-PGF)"/>
            <person name="Lucas S."/>
            <person name="Copeland A."/>
            <person name="Lapidus A."/>
            <person name="Glavina del Rio T."/>
            <person name="Dalin E."/>
            <person name="Tice H."/>
            <person name="Bruce D."/>
            <person name="Goodwin L."/>
            <person name="Pitluck S."/>
            <person name="Peters L."/>
            <person name="Mikhailova N."/>
            <person name="Lu M."/>
            <person name="Kyrpides N."/>
            <person name="Mavromatis K."/>
            <person name="Ivanova N."/>
            <person name="Markowitz V."/>
            <person name="Cheng J.-F."/>
            <person name="Hugenholtz P."/>
            <person name="Woyke T."/>
            <person name="Wu D."/>
            <person name="Wirth R."/>
            <person name="Brambilla E.-M."/>
            <person name="Klenk H.-P."/>
            <person name="Eisen J.A."/>
        </authorList>
    </citation>
    <scope>NUCLEOTIDE SEQUENCE [LARGE SCALE GENOMIC DNA]</scope>
    <source>
        <strain evidence="1 2">DSM 2279</strain>
    </source>
</reference>
<dbReference type="OrthoDB" id="18015at2157"/>
<dbReference type="STRING" id="937775.Metlim_0436"/>